<keyword evidence="2" id="KW-1185">Reference proteome</keyword>
<reference evidence="1" key="1">
    <citation type="journal article" date="2014" name="Int. J. Syst. Evol. Microbiol.">
        <title>Complete genome sequence of Corynebacterium casei LMG S-19264T (=DSM 44701T), isolated from a smear-ripened cheese.</title>
        <authorList>
            <consortium name="US DOE Joint Genome Institute (JGI-PGF)"/>
            <person name="Walter F."/>
            <person name="Albersmeier A."/>
            <person name="Kalinowski J."/>
            <person name="Ruckert C."/>
        </authorList>
    </citation>
    <scope>NUCLEOTIDE SEQUENCE</scope>
    <source>
        <strain evidence="1">CGMCC 1.12214</strain>
    </source>
</reference>
<dbReference type="Proteomes" id="UP000603912">
    <property type="component" value="Unassembled WGS sequence"/>
</dbReference>
<dbReference type="EMBL" id="BMES01000001">
    <property type="protein sequence ID" value="GGH17375.1"/>
    <property type="molecule type" value="Genomic_DNA"/>
</dbReference>
<gene>
    <name evidence="1" type="ORF">GCM10007036_18760</name>
</gene>
<dbReference type="AlphaFoldDB" id="A0A917I6A1"/>
<accession>A0A917I6A1</accession>
<reference evidence="1" key="2">
    <citation type="submission" date="2020-09" db="EMBL/GenBank/DDBJ databases">
        <authorList>
            <person name="Sun Q."/>
            <person name="Zhou Y."/>
        </authorList>
    </citation>
    <scope>NUCLEOTIDE SEQUENCE</scope>
    <source>
        <strain evidence="1">CGMCC 1.12214</strain>
    </source>
</reference>
<evidence type="ECO:0000313" key="2">
    <source>
        <dbReference type="Proteomes" id="UP000603912"/>
    </source>
</evidence>
<comment type="caution">
    <text evidence="1">The sequence shown here is derived from an EMBL/GenBank/DDBJ whole genome shotgun (WGS) entry which is preliminary data.</text>
</comment>
<proteinExistence type="predicted"/>
<sequence>MLAVGAEGTIKKGSKKQWRDENDLFEPSAEAMLSASDLCRLTLAEPHLREYGSRRFGGQFATARPITIKMCRHDQGNASVRGGLVRPHRLSGNDRPPVWVASIEPRCKRVGKLQPQCVAKPGRQIVD</sequence>
<protein>
    <submittedName>
        <fullName evidence="1">Uncharacterized protein</fullName>
    </submittedName>
</protein>
<organism evidence="1 2">
    <name type="scientific">Alsobacter metallidurans</name>
    <dbReference type="NCBI Taxonomy" id="340221"/>
    <lineage>
        <taxon>Bacteria</taxon>
        <taxon>Pseudomonadati</taxon>
        <taxon>Pseudomonadota</taxon>
        <taxon>Alphaproteobacteria</taxon>
        <taxon>Hyphomicrobiales</taxon>
        <taxon>Alsobacteraceae</taxon>
        <taxon>Alsobacter</taxon>
    </lineage>
</organism>
<evidence type="ECO:0000313" key="1">
    <source>
        <dbReference type="EMBL" id="GGH17375.1"/>
    </source>
</evidence>
<name>A0A917I6A1_9HYPH</name>